<feature type="non-terminal residue" evidence="2">
    <location>
        <position position="1"/>
    </location>
</feature>
<feature type="domain" description="Retrovirus-related Pol polyprotein from transposon TNT 1-94-like beta-barrel" evidence="1">
    <location>
        <begin position="39"/>
        <end position="95"/>
    </location>
</feature>
<gene>
    <name evidence="2" type="ORF">CR513_08700</name>
</gene>
<dbReference type="InterPro" id="IPR054722">
    <property type="entry name" value="PolX-like_BBD"/>
</dbReference>
<organism evidence="2 3">
    <name type="scientific">Mucuna pruriens</name>
    <name type="common">Velvet bean</name>
    <name type="synonym">Dolichos pruriens</name>
    <dbReference type="NCBI Taxonomy" id="157652"/>
    <lineage>
        <taxon>Eukaryota</taxon>
        <taxon>Viridiplantae</taxon>
        <taxon>Streptophyta</taxon>
        <taxon>Embryophyta</taxon>
        <taxon>Tracheophyta</taxon>
        <taxon>Spermatophyta</taxon>
        <taxon>Magnoliopsida</taxon>
        <taxon>eudicotyledons</taxon>
        <taxon>Gunneridae</taxon>
        <taxon>Pentapetalae</taxon>
        <taxon>rosids</taxon>
        <taxon>fabids</taxon>
        <taxon>Fabales</taxon>
        <taxon>Fabaceae</taxon>
        <taxon>Papilionoideae</taxon>
        <taxon>50 kb inversion clade</taxon>
        <taxon>NPAAA clade</taxon>
        <taxon>indigoferoid/millettioid clade</taxon>
        <taxon>Phaseoleae</taxon>
        <taxon>Mucuna</taxon>
    </lineage>
</organism>
<evidence type="ECO:0000313" key="2">
    <source>
        <dbReference type="EMBL" id="RDY07209.1"/>
    </source>
</evidence>
<name>A0A371HWN5_MUCPR</name>
<evidence type="ECO:0000313" key="3">
    <source>
        <dbReference type="Proteomes" id="UP000257109"/>
    </source>
</evidence>
<dbReference type="OrthoDB" id="1727805at2759"/>
<comment type="caution">
    <text evidence="2">The sequence shown here is derived from an EMBL/GenBank/DDBJ whole genome shotgun (WGS) entry which is preliminary data.</text>
</comment>
<sequence>MKDDDRVTTATSDGLVILRDFESINFVSNENMWIIDSGDFGVLKMGNDGVTNVISVGGVCLQTNTGMQLWLRGVKHAPIVRFNLISAHIIDDGGYDNHFVHGK</sequence>
<accession>A0A371HWN5</accession>
<proteinExistence type="predicted"/>
<dbReference type="EMBL" id="QJKJ01001521">
    <property type="protein sequence ID" value="RDY07209.1"/>
    <property type="molecule type" value="Genomic_DNA"/>
</dbReference>
<dbReference type="AlphaFoldDB" id="A0A371HWN5"/>
<dbReference type="Proteomes" id="UP000257109">
    <property type="component" value="Unassembled WGS sequence"/>
</dbReference>
<dbReference type="Pfam" id="PF22936">
    <property type="entry name" value="Pol_BBD"/>
    <property type="match status" value="1"/>
</dbReference>
<reference evidence="2" key="1">
    <citation type="submission" date="2018-05" db="EMBL/GenBank/DDBJ databases">
        <title>Draft genome of Mucuna pruriens seed.</title>
        <authorList>
            <person name="Nnadi N.E."/>
            <person name="Vos R."/>
            <person name="Hasami M.H."/>
            <person name="Devisetty U.K."/>
            <person name="Aguiy J.C."/>
        </authorList>
    </citation>
    <scope>NUCLEOTIDE SEQUENCE [LARGE SCALE GENOMIC DNA]</scope>
    <source>
        <strain evidence="2">JCA_2017</strain>
    </source>
</reference>
<protein>
    <recommendedName>
        <fullName evidence="1">Retrovirus-related Pol polyprotein from transposon TNT 1-94-like beta-barrel domain-containing protein</fullName>
    </recommendedName>
</protein>
<evidence type="ECO:0000259" key="1">
    <source>
        <dbReference type="Pfam" id="PF22936"/>
    </source>
</evidence>
<keyword evidence="3" id="KW-1185">Reference proteome</keyword>